<dbReference type="OrthoDB" id="295274at2759"/>
<dbReference type="SMART" id="SM00338">
    <property type="entry name" value="BRLZ"/>
    <property type="match status" value="1"/>
</dbReference>
<feature type="region of interest" description="Disordered" evidence="7">
    <location>
        <begin position="44"/>
        <end position="68"/>
    </location>
</feature>
<dbReference type="KEGG" id="tatv:25784345"/>
<dbReference type="CDD" id="cd14687">
    <property type="entry name" value="bZIP_ATF2"/>
    <property type="match status" value="1"/>
</dbReference>
<evidence type="ECO:0000313" key="10">
    <source>
        <dbReference type="Proteomes" id="UP000005426"/>
    </source>
</evidence>
<feature type="coiled-coil region" evidence="6">
    <location>
        <begin position="165"/>
        <end position="206"/>
    </location>
</feature>
<dbReference type="PROSITE" id="PS50217">
    <property type="entry name" value="BZIP"/>
    <property type="match status" value="1"/>
</dbReference>
<dbReference type="Pfam" id="PF00170">
    <property type="entry name" value="bZIP_1"/>
    <property type="match status" value="1"/>
</dbReference>
<dbReference type="PROSITE" id="PS00036">
    <property type="entry name" value="BZIP_BASIC"/>
    <property type="match status" value="1"/>
</dbReference>
<keyword evidence="6" id="KW-0175">Coiled coil</keyword>
<dbReference type="GO" id="GO:0003677">
    <property type="term" value="F:DNA binding"/>
    <property type="evidence" value="ECO:0007669"/>
    <property type="project" value="UniProtKB-KW"/>
</dbReference>
<dbReference type="AlphaFoldDB" id="G9NUR1"/>
<dbReference type="eggNOG" id="KOG1414">
    <property type="taxonomic scope" value="Eukaryota"/>
</dbReference>
<name>G9NUR1_HYPAI</name>
<dbReference type="SUPFAM" id="SSF57959">
    <property type="entry name" value="Leucine zipper domain"/>
    <property type="match status" value="1"/>
</dbReference>
<dbReference type="Gene3D" id="1.20.5.170">
    <property type="match status" value="1"/>
</dbReference>
<feature type="compositionally biased region" description="Basic residues" evidence="7">
    <location>
        <begin position="135"/>
        <end position="144"/>
    </location>
</feature>
<dbReference type="PRINTS" id="PR00043">
    <property type="entry name" value="LEUZIPPRJUN"/>
</dbReference>
<feature type="compositionally biased region" description="Basic and acidic residues" evidence="7">
    <location>
        <begin position="145"/>
        <end position="154"/>
    </location>
</feature>
<accession>G9NUR1</accession>
<reference evidence="9 10" key="1">
    <citation type="journal article" date="2011" name="Genome Biol.">
        <title>Comparative genome sequence analysis underscores mycoparasitism as the ancestral life style of Trichoderma.</title>
        <authorList>
            <person name="Kubicek C.P."/>
            <person name="Herrera-Estrella A."/>
            <person name="Seidl-Seiboth V."/>
            <person name="Martinez D.A."/>
            <person name="Druzhinina I.S."/>
            <person name="Thon M."/>
            <person name="Zeilinger S."/>
            <person name="Casas-Flores S."/>
            <person name="Horwitz B.A."/>
            <person name="Mukherjee P.K."/>
            <person name="Mukherjee M."/>
            <person name="Kredics L."/>
            <person name="Alcaraz L.D."/>
            <person name="Aerts A."/>
            <person name="Antal Z."/>
            <person name="Atanasova L."/>
            <person name="Cervantes-Badillo M.G."/>
            <person name="Challacombe J."/>
            <person name="Chertkov O."/>
            <person name="McCluskey K."/>
            <person name="Coulpier F."/>
            <person name="Deshpande N."/>
            <person name="von Doehren H."/>
            <person name="Ebbole D.J."/>
            <person name="Esquivel-Naranjo E.U."/>
            <person name="Fekete E."/>
            <person name="Flipphi M."/>
            <person name="Glaser F."/>
            <person name="Gomez-Rodriguez E.Y."/>
            <person name="Gruber S."/>
            <person name="Han C."/>
            <person name="Henrissat B."/>
            <person name="Hermosa R."/>
            <person name="Hernandez-Onate M."/>
            <person name="Karaffa L."/>
            <person name="Kosti I."/>
            <person name="Le Crom S."/>
            <person name="Lindquist E."/>
            <person name="Lucas S."/>
            <person name="Luebeck M."/>
            <person name="Luebeck P.S."/>
            <person name="Margeot A."/>
            <person name="Metz B."/>
            <person name="Misra M."/>
            <person name="Nevalainen H."/>
            <person name="Omann M."/>
            <person name="Packer N."/>
            <person name="Perrone G."/>
            <person name="Uresti-Rivera E.E."/>
            <person name="Salamov A."/>
            <person name="Schmoll M."/>
            <person name="Seiboth B."/>
            <person name="Shapiro H."/>
            <person name="Sukno S."/>
            <person name="Tamayo-Ramos J.A."/>
            <person name="Tisch D."/>
            <person name="Wiest A."/>
            <person name="Wilkinson H.H."/>
            <person name="Zhang M."/>
            <person name="Coutinho P.M."/>
            <person name="Kenerley C.M."/>
            <person name="Monte E."/>
            <person name="Baker S.E."/>
            <person name="Grigoriev I.V."/>
        </authorList>
    </citation>
    <scope>NUCLEOTIDE SEQUENCE [LARGE SCALE GENOMIC DNA]</scope>
    <source>
        <strain evidence="10">ATCC 20476 / IMI 206040</strain>
    </source>
</reference>
<keyword evidence="3" id="KW-0238">DNA-binding</keyword>
<feature type="compositionally biased region" description="Polar residues" evidence="7">
    <location>
        <begin position="82"/>
        <end position="110"/>
    </location>
</feature>
<sequence length="277" mass="30627">MPEAAIDPQLQLLTGNPTTETMPFPYSSTSFESWNSMFEAMDNFPQATQDPGMMDSDPYSDTASSFSLGNDQNAQFLMSPIQGASLNPDDSPSNTSIASTLESGPSSKPETSTNTNININASNPSTKSNTSNATKTKKGHRRARSASDKKEQVKQRNRVAASKCRQKKKVKVDELKEMLARLEAQNNDLRKEFQNLREEVGKVKSDLINHTECHDPNINRWVENEAKGFVKKLVANEERQRMESISSIDGNAMAAMQMQPLEGVSNMPLGDPYMGLD</sequence>
<evidence type="ECO:0000259" key="8">
    <source>
        <dbReference type="PROSITE" id="PS50217"/>
    </source>
</evidence>
<dbReference type="EMBL" id="ABDG02000023">
    <property type="protein sequence ID" value="EHK45786.1"/>
    <property type="molecule type" value="Genomic_DNA"/>
</dbReference>
<keyword evidence="5" id="KW-0539">Nucleus</keyword>
<feature type="domain" description="BZIP" evidence="8">
    <location>
        <begin position="147"/>
        <end position="210"/>
    </location>
</feature>
<feature type="compositionally biased region" description="Polar residues" evidence="7">
    <location>
        <begin position="11"/>
        <end position="21"/>
    </location>
</feature>
<evidence type="ECO:0000256" key="7">
    <source>
        <dbReference type="SAM" id="MobiDB-lite"/>
    </source>
</evidence>
<gene>
    <name evidence="9" type="ORF">TRIATDRAFT_41041</name>
</gene>
<dbReference type="STRING" id="452589.G9NUR1"/>
<feature type="compositionally biased region" description="Low complexity" evidence="7">
    <location>
        <begin position="111"/>
        <end position="134"/>
    </location>
</feature>
<evidence type="ECO:0000256" key="2">
    <source>
        <dbReference type="ARBA" id="ARBA00023015"/>
    </source>
</evidence>
<feature type="region of interest" description="Disordered" evidence="7">
    <location>
        <begin position="1"/>
        <end position="21"/>
    </location>
</feature>
<evidence type="ECO:0000256" key="4">
    <source>
        <dbReference type="ARBA" id="ARBA00023163"/>
    </source>
</evidence>
<dbReference type="Proteomes" id="UP000005426">
    <property type="component" value="Unassembled WGS sequence"/>
</dbReference>
<feature type="region of interest" description="Disordered" evidence="7">
    <location>
        <begin position="82"/>
        <end position="165"/>
    </location>
</feature>
<evidence type="ECO:0000256" key="6">
    <source>
        <dbReference type="SAM" id="Coils"/>
    </source>
</evidence>
<feature type="compositionally biased region" description="Polar residues" evidence="7">
    <location>
        <begin position="59"/>
        <end position="68"/>
    </location>
</feature>
<dbReference type="OMA" id="DRWVENE"/>
<dbReference type="PANTHER" id="PTHR19304">
    <property type="entry name" value="CYCLIC-AMP RESPONSE ELEMENT BINDING PROTEIN"/>
    <property type="match status" value="1"/>
</dbReference>
<dbReference type="GeneID" id="25784345"/>
<dbReference type="InterPro" id="IPR046347">
    <property type="entry name" value="bZIP_sf"/>
</dbReference>
<comment type="subcellular location">
    <subcellularLocation>
        <location evidence="1">Nucleus</location>
    </subcellularLocation>
</comment>
<dbReference type="HOGENOM" id="CLU_1073874_0_0_1"/>
<evidence type="ECO:0000256" key="5">
    <source>
        <dbReference type="ARBA" id="ARBA00023242"/>
    </source>
</evidence>
<dbReference type="InterPro" id="IPR051027">
    <property type="entry name" value="bZIP_transcription_factors"/>
</dbReference>
<keyword evidence="2" id="KW-0805">Transcription regulation</keyword>
<keyword evidence="10" id="KW-1185">Reference proteome</keyword>
<evidence type="ECO:0000256" key="1">
    <source>
        <dbReference type="ARBA" id="ARBA00004123"/>
    </source>
</evidence>
<keyword evidence="4" id="KW-0804">Transcription</keyword>
<evidence type="ECO:0000256" key="3">
    <source>
        <dbReference type="ARBA" id="ARBA00023125"/>
    </source>
</evidence>
<dbReference type="GO" id="GO:0003700">
    <property type="term" value="F:DNA-binding transcription factor activity"/>
    <property type="evidence" value="ECO:0007669"/>
    <property type="project" value="InterPro"/>
</dbReference>
<dbReference type="InterPro" id="IPR002112">
    <property type="entry name" value="Leuzip_Jun"/>
</dbReference>
<comment type="caution">
    <text evidence="9">The sequence shown here is derived from an EMBL/GenBank/DDBJ whole genome shotgun (WGS) entry which is preliminary data.</text>
</comment>
<organism evidence="9 10">
    <name type="scientific">Hypocrea atroviridis (strain ATCC 20476 / IMI 206040)</name>
    <name type="common">Trichoderma atroviride</name>
    <dbReference type="NCBI Taxonomy" id="452589"/>
    <lineage>
        <taxon>Eukaryota</taxon>
        <taxon>Fungi</taxon>
        <taxon>Dikarya</taxon>
        <taxon>Ascomycota</taxon>
        <taxon>Pezizomycotina</taxon>
        <taxon>Sordariomycetes</taxon>
        <taxon>Hypocreomycetidae</taxon>
        <taxon>Hypocreales</taxon>
        <taxon>Hypocreaceae</taxon>
        <taxon>Trichoderma</taxon>
    </lineage>
</organism>
<protein>
    <recommendedName>
        <fullName evidence="8">BZIP domain-containing protein</fullName>
    </recommendedName>
</protein>
<proteinExistence type="predicted"/>
<dbReference type="GO" id="GO:0005634">
    <property type="term" value="C:nucleus"/>
    <property type="evidence" value="ECO:0007669"/>
    <property type="project" value="UniProtKB-SubCell"/>
</dbReference>
<evidence type="ECO:0000313" key="9">
    <source>
        <dbReference type="EMBL" id="EHK45786.1"/>
    </source>
</evidence>
<dbReference type="InterPro" id="IPR004827">
    <property type="entry name" value="bZIP"/>
</dbReference>